<organism evidence="11 12">
    <name type="scientific">Saccharothrix xinjiangensis</name>
    <dbReference type="NCBI Taxonomy" id="204798"/>
    <lineage>
        <taxon>Bacteria</taxon>
        <taxon>Bacillati</taxon>
        <taxon>Actinomycetota</taxon>
        <taxon>Actinomycetes</taxon>
        <taxon>Pseudonocardiales</taxon>
        <taxon>Pseudonocardiaceae</taxon>
        <taxon>Saccharothrix</taxon>
    </lineage>
</organism>
<dbReference type="InterPro" id="IPR009078">
    <property type="entry name" value="Ferritin-like_SF"/>
</dbReference>
<keyword evidence="8" id="KW-0408">Iron</keyword>
<evidence type="ECO:0000256" key="2">
    <source>
        <dbReference type="ARBA" id="ARBA00008749"/>
    </source>
</evidence>
<comment type="caution">
    <text evidence="11">The sequence shown here is derived from an EMBL/GenBank/DDBJ whole genome shotgun (WGS) entry which is preliminary data.</text>
</comment>
<evidence type="ECO:0000256" key="8">
    <source>
        <dbReference type="ARBA" id="ARBA00023004"/>
    </source>
</evidence>
<comment type="cofactor">
    <cofactor evidence="1">
        <name>Fe(2+)</name>
        <dbReference type="ChEBI" id="CHEBI:29033"/>
    </cofactor>
</comment>
<dbReference type="PANTHER" id="PTHR31155:SF9">
    <property type="entry name" value="STEAROYL-[ACYL-CARRIER-PROTEIN] 9-DESATURASE 7, CHLOROPLASTIC"/>
    <property type="match status" value="1"/>
</dbReference>
<dbReference type="PANTHER" id="PTHR31155">
    <property type="entry name" value="ACYL- ACYL-CARRIER-PROTEIN DESATURASE-RELATED"/>
    <property type="match status" value="1"/>
</dbReference>
<evidence type="ECO:0000256" key="7">
    <source>
        <dbReference type="ARBA" id="ARBA00023002"/>
    </source>
</evidence>
<protein>
    <submittedName>
        <fullName evidence="11">Acyl-ACP desaturase</fullName>
    </submittedName>
</protein>
<evidence type="ECO:0000256" key="4">
    <source>
        <dbReference type="ARBA" id="ARBA00022516"/>
    </source>
</evidence>
<comment type="similarity">
    <text evidence="2">Belongs to the fatty acid desaturase type 2 family.</text>
</comment>
<dbReference type="PIRSF" id="PIRSF000346">
    <property type="entry name" value="Dlt9_acylACP_des"/>
    <property type="match status" value="1"/>
</dbReference>
<reference evidence="12" key="1">
    <citation type="journal article" date="2019" name="Int. J. Syst. Evol. Microbiol.">
        <title>The Global Catalogue of Microorganisms (GCM) 10K type strain sequencing project: providing services to taxonomists for standard genome sequencing and annotation.</title>
        <authorList>
            <consortium name="The Broad Institute Genomics Platform"/>
            <consortium name="The Broad Institute Genome Sequencing Center for Infectious Disease"/>
            <person name="Wu L."/>
            <person name="Ma J."/>
        </authorList>
    </citation>
    <scope>NUCLEOTIDE SEQUENCE [LARGE SCALE GENOMIC DNA]</scope>
    <source>
        <strain evidence="12">KCTC 12848</strain>
    </source>
</reference>
<keyword evidence="10" id="KW-0275">Fatty acid biosynthesis</keyword>
<dbReference type="InterPro" id="IPR005067">
    <property type="entry name" value="Fatty_acid_desaturase-2"/>
</dbReference>
<dbReference type="CDD" id="cd01050">
    <property type="entry name" value="Acyl_ACP_Desat"/>
    <property type="match status" value="1"/>
</dbReference>
<keyword evidence="4" id="KW-0444">Lipid biosynthesis</keyword>
<gene>
    <name evidence="11" type="ORF">ACFPFM_19895</name>
</gene>
<keyword evidence="9" id="KW-0443">Lipid metabolism</keyword>
<evidence type="ECO:0000256" key="9">
    <source>
        <dbReference type="ARBA" id="ARBA00023098"/>
    </source>
</evidence>
<dbReference type="InterPro" id="IPR012348">
    <property type="entry name" value="RNR-like"/>
</dbReference>
<evidence type="ECO:0000256" key="3">
    <source>
        <dbReference type="ARBA" id="ARBA00011738"/>
    </source>
</evidence>
<keyword evidence="12" id="KW-1185">Reference proteome</keyword>
<dbReference type="EMBL" id="JBHSJB010000017">
    <property type="protein sequence ID" value="MFC5056006.1"/>
    <property type="molecule type" value="Genomic_DNA"/>
</dbReference>
<name>A0ABV9Y5S3_9PSEU</name>
<keyword evidence="6" id="KW-0276">Fatty acid metabolism</keyword>
<keyword evidence="5" id="KW-0479">Metal-binding</keyword>
<comment type="subunit">
    <text evidence="3">Homodimer.</text>
</comment>
<dbReference type="Proteomes" id="UP001595833">
    <property type="component" value="Unassembled WGS sequence"/>
</dbReference>
<evidence type="ECO:0000313" key="12">
    <source>
        <dbReference type="Proteomes" id="UP001595833"/>
    </source>
</evidence>
<dbReference type="Gene3D" id="1.10.620.20">
    <property type="entry name" value="Ribonucleotide Reductase, subunit A"/>
    <property type="match status" value="1"/>
</dbReference>
<evidence type="ECO:0000313" key="11">
    <source>
        <dbReference type="EMBL" id="MFC5056006.1"/>
    </source>
</evidence>
<dbReference type="RefSeq" id="WP_344039711.1">
    <property type="nucleotide sequence ID" value="NZ_BAAAKE010000018.1"/>
</dbReference>
<evidence type="ECO:0000256" key="10">
    <source>
        <dbReference type="ARBA" id="ARBA00023160"/>
    </source>
</evidence>
<evidence type="ECO:0000256" key="6">
    <source>
        <dbReference type="ARBA" id="ARBA00022832"/>
    </source>
</evidence>
<accession>A0ABV9Y5S3</accession>
<sequence length="303" mass="34018">MPIDVLRELEPVVAANLDRHLAVAKEWMPHEYVPWSRGRDFTAEPWEPGQTTLDAVARVSLEVNLLTEDNLPSYHHEIATRFGRDGAWGTWVARWTAEEGRHAMCIRDYLLTTRALDPDALERGRMAVMQSGHRSERLSPLESLVYVSFQELATRVAHRNTGHHIDEPVIRRLLRRVAADENLHMVFYRSLVSAALELDPSAVVRAICSEVRDFAMPGTMIPGFTRKALLIAGAGIYDLRIHHDEVVLPLLRQWGVFDLTGLDAEAEEARDRLAGFLAGLDRAAGLQRERLARVTARGAAAVN</sequence>
<evidence type="ECO:0000256" key="1">
    <source>
        <dbReference type="ARBA" id="ARBA00001954"/>
    </source>
</evidence>
<keyword evidence="7" id="KW-0560">Oxidoreductase</keyword>
<evidence type="ECO:0000256" key="5">
    <source>
        <dbReference type="ARBA" id="ARBA00022723"/>
    </source>
</evidence>
<proteinExistence type="inferred from homology"/>
<dbReference type="SUPFAM" id="SSF47240">
    <property type="entry name" value="Ferritin-like"/>
    <property type="match status" value="1"/>
</dbReference>
<dbReference type="Pfam" id="PF03405">
    <property type="entry name" value="FA_desaturase_2"/>
    <property type="match status" value="1"/>
</dbReference>